<dbReference type="Gene3D" id="3.40.50.720">
    <property type="entry name" value="NAD(P)-binding Rossmann-like Domain"/>
    <property type="match status" value="1"/>
</dbReference>
<evidence type="ECO:0000259" key="3">
    <source>
        <dbReference type="Pfam" id="PF01370"/>
    </source>
</evidence>
<evidence type="ECO:0000313" key="4">
    <source>
        <dbReference type="EMBL" id="RXW19812.1"/>
    </source>
</evidence>
<accession>A0A4Q2DKY4</accession>
<dbReference type="Pfam" id="PF01370">
    <property type="entry name" value="Epimerase"/>
    <property type="match status" value="1"/>
</dbReference>
<comment type="caution">
    <text evidence="4">The sequence shown here is derived from an EMBL/GenBank/DDBJ whole genome shotgun (WGS) entry which is preliminary data.</text>
</comment>
<organism evidence="4 5">
    <name type="scientific">Candolleomyces aberdarensis</name>
    <dbReference type="NCBI Taxonomy" id="2316362"/>
    <lineage>
        <taxon>Eukaryota</taxon>
        <taxon>Fungi</taxon>
        <taxon>Dikarya</taxon>
        <taxon>Basidiomycota</taxon>
        <taxon>Agaricomycotina</taxon>
        <taxon>Agaricomycetes</taxon>
        <taxon>Agaricomycetidae</taxon>
        <taxon>Agaricales</taxon>
        <taxon>Agaricineae</taxon>
        <taxon>Psathyrellaceae</taxon>
        <taxon>Candolleomyces</taxon>
    </lineage>
</organism>
<dbReference type="EMBL" id="SDEE01000181">
    <property type="protein sequence ID" value="RXW19812.1"/>
    <property type="molecule type" value="Genomic_DNA"/>
</dbReference>
<evidence type="ECO:0000259" key="2">
    <source>
        <dbReference type="Pfam" id="PF00535"/>
    </source>
</evidence>
<dbReference type="STRING" id="2316362.A0A4Q2DKY4"/>
<feature type="domain" description="Glycosyltransferase 2-like" evidence="2">
    <location>
        <begin position="639"/>
        <end position="746"/>
    </location>
</feature>
<dbReference type="Pfam" id="PF00535">
    <property type="entry name" value="Glycos_transf_2"/>
    <property type="match status" value="1"/>
</dbReference>
<keyword evidence="5" id="KW-1185">Reference proteome</keyword>
<protein>
    <recommendedName>
        <fullName evidence="6">Glycosyltransferase family 2 protein</fullName>
    </recommendedName>
</protein>
<feature type="domain" description="NAD-dependent epimerase/dehydratase" evidence="3">
    <location>
        <begin position="11"/>
        <end position="263"/>
    </location>
</feature>
<dbReference type="SUPFAM" id="SSF51735">
    <property type="entry name" value="NAD(P)-binding Rossmann-fold domains"/>
    <property type="match status" value="1"/>
</dbReference>
<dbReference type="InterPro" id="IPR001173">
    <property type="entry name" value="Glyco_trans_2-like"/>
</dbReference>
<gene>
    <name evidence="4" type="ORF">EST38_g6028</name>
</gene>
<dbReference type="InterPro" id="IPR001509">
    <property type="entry name" value="Epimerase_deHydtase"/>
</dbReference>
<dbReference type="InterPro" id="IPR029044">
    <property type="entry name" value="Nucleotide-diphossugar_trans"/>
</dbReference>
<dbReference type="SUPFAM" id="SSF53448">
    <property type="entry name" value="Nucleotide-diphospho-sugar transferases"/>
    <property type="match status" value="1"/>
</dbReference>
<dbReference type="PANTHER" id="PTHR43000">
    <property type="entry name" value="DTDP-D-GLUCOSE 4,6-DEHYDRATASE-RELATED"/>
    <property type="match status" value="1"/>
</dbReference>
<evidence type="ECO:0008006" key="6">
    <source>
        <dbReference type="Google" id="ProtNLM"/>
    </source>
</evidence>
<comment type="similarity">
    <text evidence="1">Belongs to the NAD(P)-dependent epimerase/dehydratase family.</text>
</comment>
<reference evidence="4 5" key="1">
    <citation type="submission" date="2019-01" db="EMBL/GenBank/DDBJ databases">
        <title>Draft genome sequence of Psathyrella aberdarensis IHI B618.</title>
        <authorList>
            <person name="Buettner E."/>
            <person name="Kellner H."/>
        </authorList>
    </citation>
    <scope>NUCLEOTIDE SEQUENCE [LARGE SCALE GENOMIC DNA]</scope>
    <source>
        <strain evidence="4 5">IHI B618</strain>
    </source>
</reference>
<proteinExistence type="inferred from homology"/>
<sequence>MILIPTTRMAVLITGGHGFIGSYVAKALYNSGTYTLVRIVDTAPKPAIFKDEVICHDTIIGDLHDPYTLNSALDGIEVVLHFAANMGGMGTIHSLNDFTIYSDNHTITLELVRASIAAGVKRFMYASTACVYPEHLQQDSSGDVGDVSLSEDDAFACADAELLPRPQGLYGLEKLNTELLLNQFSSPRLEIQIARFHNVYGPGGTYGNGREKAPAALLRKAIALSLLEPGEPRKMEIWGDGNQRRSFLYIDDAVSAILKLLHTGYTSPLNIGSDESITISDLAHIALDCVGLPREDIEFEYRRDDRPIGVGSRNSNNERVSEVLIWRPTTSIERGMKLTCDWIKTQIQSDLPTDPDSRSLFLRRLLESKIVDLAAETITFAVLLPITSRGGSQPSACLENLETFAKSLVKTTLGDQVVSRNLSGSCYALKVYLAIDHDDGFLLVEGSLNKAEHLLRKLGFADVTSIICNQPKGHVCALWRDCARMAWKDKCDYYVLFGDDVTILDDGWMKKVDDEFHAISSRRQVPLGVGCVAFTDTSFPGMPTFPVIHRRHMDVFNGEVIPSVFINQDGDPFLFQLYRRWGSSTMIEARMKNAIGGSDDARYEKKHTPDWSFDTLKHAVEKVNQSLTPSISQTITLDIIIPCYRVDLPILSTILNLHCPPTLSVMFVIIVDNPASPTIPHLEKMFGHRVDVRIRANKSNLGASASRNRGLTQESSADWVHFLDDDIVPSQDLLFEVEKVIRRYPNAAGFVGNCKFPVASTIFQAAVHLAGVTYFWDIAEKIESDVPWGVTANLIARRTFNDGVIFDTRYPKTGGGEDIDFCRLKRAATLERLGDGKGEAEGVFQPAKDVVVTHPWWNDGKRSYWRFYMWAYGDGLLVSRFPELSYTDYAPNSAELASLCLLLSPIAGPLLGLPTNTPNPLVSIMVTPILRSLASLLAANIVHDLYRHLYLHPERNEVLNLSTSIKKGLWFWLVVVESTFIRMFSELGRLKGVVDRREWGVLGRRFDWFTGRAGKGPILEERSNNAQRMLLTVFLLASSYLYV</sequence>
<evidence type="ECO:0000313" key="5">
    <source>
        <dbReference type="Proteomes" id="UP000290288"/>
    </source>
</evidence>
<dbReference type="OrthoDB" id="331544at2759"/>
<dbReference type="InterPro" id="IPR036291">
    <property type="entry name" value="NAD(P)-bd_dom_sf"/>
</dbReference>
<dbReference type="CDD" id="cd00761">
    <property type="entry name" value="Glyco_tranf_GTA_type"/>
    <property type="match status" value="1"/>
</dbReference>
<evidence type="ECO:0000256" key="1">
    <source>
        <dbReference type="ARBA" id="ARBA00007637"/>
    </source>
</evidence>
<dbReference type="AlphaFoldDB" id="A0A4Q2DKY4"/>
<dbReference type="Gene3D" id="3.90.25.10">
    <property type="entry name" value="UDP-galactose 4-epimerase, domain 1"/>
    <property type="match status" value="1"/>
</dbReference>
<dbReference type="Gene3D" id="3.90.550.10">
    <property type="entry name" value="Spore Coat Polysaccharide Biosynthesis Protein SpsA, Chain A"/>
    <property type="match status" value="1"/>
</dbReference>
<dbReference type="Proteomes" id="UP000290288">
    <property type="component" value="Unassembled WGS sequence"/>
</dbReference>
<name>A0A4Q2DKY4_9AGAR</name>